<evidence type="ECO:0000256" key="2">
    <source>
        <dbReference type="ARBA" id="ARBA00022679"/>
    </source>
</evidence>
<dbReference type="InterPro" id="IPR017508">
    <property type="entry name" value="HipA_N1"/>
</dbReference>
<evidence type="ECO:0000313" key="6">
    <source>
        <dbReference type="EMBL" id="QJW89229.1"/>
    </source>
</evidence>
<sequence length="347" mass="39263">MTPEGPLRELLEHSLQIPEGDDLALLSAVGLDLPGAIEIIKSDQSFNFEINSNTDYQDIGIVEKMEPVFRFSLAGVQMKFSVLKENDRLTIPVKGQLGEWIVKQDSLRFPKLVENEFATLEWARNAGFNVPECQILPADSLPPELKANTPPGSNVFLIRRYDRQQGKRIHQEDFAQVVNLRPSLKYDQITYESCAKLVLAICGVEGYNEFIRRLVFMVATGNTDAHLKNWSLLYPDGITAELTPLYDQVVTIAWPLEKPYVWQWALKFAGTKNLYSIDETSFVRLVERSGGNVKETISIVRETLESIANSWSTSNAPGLMPNEFKEALLRHWKKVPLLKNLASLIEL</sequence>
<dbReference type="Pfam" id="PF13657">
    <property type="entry name" value="Couple_hipA"/>
    <property type="match status" value="1"/>
</dbReference>
<proteinExistence type="inferred from homology"/>
<evidence type="ECO:0000256" key="1">
    <source>
        <dbReference type="ARBA" id="ARBA00010164"/>
    </source>
</evidence>
<dbReference type="Gene3D" id="1.10.1070.20">
    <property type="match status" value="1"/>
</dbReference>
<keyword evidence="3" id="KW-0418">Kinase</keyword>
<dbReference type="EMBL" id="CP053435">
    <property type="protein sequence ID" value="QJW89229.1"/>
    <property type="molecule type" value="Genomic_DNA"/>
</dbReference>
<dbReference type="AlphaFoldDB" id="A0A6M5Y5U2"/>
<organism evidence="6 7">
    <name type="scientific">Spirosoma taeanense</name>
    <dbReference type="NCBI Taxonomy" id="2735870"/>
    <lineage>
        <taxon>Bacteria</taxon>
        <taxon>Pseudomonadati</taxon>
        <taxon>Bacteroidota</taxon>
        <taxon>Cytophagia</taxon>
        <taxon>Cytophagales</taxon>
        <taxon>Cytophagaceae</taxon>
        <taxon>Spirosoma</taxon>
    </lineage>
</organism>
<dbReference type="GO" id="GO:0005829">
    <property type="term" value="C:cytosol"/>
    <property type="evidence" value="ECO:0007669"/>
    <property type="project" value="TreeGrafter"/>
</dbReference>
<accession>A0A6M5Y5U2</accession>
<gene>
    <name evidence="6" type="ORF">HNV11_07390</name>
</gene>
<keyword evidence="2" id="KW-0808">Transferase</keyword>
<protein>
    <submittedName>
        <fullName evidence="6">Type II toxin-antitoxin system HipA family toxin</fullName>
    </submittedName>
</protein>
<comment type="similarity">
    <text evidence="1">Belongs to the HipA Ser/Thr kinase family.</text>
</comment>
<evidence type="ECO:0000259" key="5">
    <source>
        <dbReference type="Pfam" id="PF13657"/>
    </source>
</evidence>
<feature type="domain" description="HipA N-terminal subdomain 1" evidence="5">
    <location>
        <begin position="2"/>
        <end position="39"/>
    </location>
</feature>
<dbReference type="GO" id="GO:0004674">
    <property type="term" value="F:protein serine/threonine kinase activity"/>
    <property type="evidence" value="ECO:0007669"/>
    <property type="project" value="TreeGrafter"/>
</dbReference>
<dbReference type="PANTHER" id="PTHR37419:SF1">
    <property type="entry name" value="SERINE_THREONINE-PROTEIN KINASE TOXIN HIPA"/>
    <property type="match status" value="1"/>
</dbReference>
<dbReference type="InterPro" id="IPR052028">
    <property type="entry name" value="HipA_Ser/Thr_kinase"/>
</dbReference>
<dbReference type="Proteomes" id="UP000502756">
    <property type="component" value="Chromosome"/>
</dbReference>
<evidence type="ECO:0000256" key="3">
    <source>
        <dbReference type="ARBA" id="ARBA00022777"/>
    </source>
</evidence>
<name>A0A6M5Y5U2_9BACT</name>
<reference evidence="6 7" key="1">
    <citation type="submission" date="2020-05" db="EMBL/GenBank/DDBJ databases">
        <title>Genome sequencing of Spirosoma sp. TS118.</title>
        <authorList>
            <person name="Lee J.-H."/>
            <person name="Jeong S."/>
            <person name="Zhao L."/>
            <person name="Jung J.-H."/>
            <person name="Kim M.-K."/>
            <person name="Lim S."/>
        </authorList>
    </citation>
    <scope>NUCLEOTIDE SEQUENCE [LARGE SCALE GENOMIC DNA]</scope>
    <source>
        <strain evidence="6 7">TS118</strain>
    </source>
</reference>
<feature type="domain" description="HipA-like C-terminal" evidence="4">
    <location>
        <begin position="71"/>
        <end position="311"/>
    </location>
</feature>
<evidence type="ECO:0000313" key="7">
    <source>
        <dbReference type="Proteomes" id="UP000502756"/>
    </source>
</evidence>
<keyword evidence="7" id="KW-1185">Reference proteome</keyword>
<dbReference type="Pfam" id="PF07804">
    <property type="entry name" value="HipA_C"/>
    <property type="match status" value="1"/>
</dbReference>
<dbReference type="PANTHER" id="PTHR37419">
    <property type="entry name" value="SERINE/THREONINE-PROTEIN KINASE TOXIN HIPA"/>
    <property type="match status" value="1"/>
</dbReference>
<dbReference type="KEGG" id="stae:HNV11_07390"/>
<evidence type="ECO:0000259" key="4">
    <source>
        <dbReference type="Pfam" id="PF07804"/>
    </source>
</evidence>
<dbReference type="InterPro" id="IPR012893">
    <property type="entry name" value="HipA-like_C"/>
</dbReference>